<dbReference type="Gene3D" id="2.40.30.10">
    <property type="entry name" value="Translation factors"/>
    <property type="match status" value="1"/>
</dbReference>
<dbReference type="PROSITE" id="PS51384">
    <property type="entry name" value="FAD_FR"/>
    <property type="match status" value="1"/>
</dbReference>
<dbReference type="GO" id="GO:0016491">
    <property type="term" value="F:oxidoreductase activity"/>
    <property type="evidence" value="ECO:0007669"/>
    <property type="project" value="InterPro"/>
</dbReference>
<comment type="caution">
    <text evidence="5">The sequence shown here is derived from an EMBL/GenBank/DDBJ whole genome shotgun (WGS) entry which is preliminary data.</text>
</comment>
<sequence>MDQAVKAWSVELRTLDGQSLTLDSPPWQTVLEAAEAARWRLPSQCRQGGCGACRAQVLSGEYSLGPHNPAALPADPPGSVLLCRTTACSDLSIALPYERARIAGGPMPRREAELIELERDGASTVRLALRLLPDADGVAVAEFEPGQFVELEVPGHELRRAYSMANTGNWDGHLEFLIRLQPRGRFSAWLREEAAPGQRLVVHGPQGAFGLRENGLRPRWFVAGGTGLAPLLSMLRRMAEFQEPQPTRLFLGVTREADLFAGAALAELPGLQLTVCVWRPEGDWRGEAGTPAEALRRALAACAPQAWPDLYLCGPAALVEAAEAAARDAGVPATQVYSERFVAG</sequence>
<comment type="cofactor">
    <cofactor evidence="1">
        <name>FAD</name>
        <dbReference type="ChEBI" id="CHEBI:57692"/>
    </cofactor>
</comment>
<dbReference type="SUPFAM" id="SSF54292">
    <property type="entry name" value="2Fe-2S ferredoxin-like"/>
    <property type="match status" value="1"/>
</dbReference>
<dbReference type="InterPro" id="IPR012675">
    <property type="entry name" value="Beta-grasp_dom_sf"/>
</dbReference>
<keyword evidence="2" id="KW-0001">2Fe-2S</keyword>
<dbReference type="InterPro" id="IPR006058">
    <property type="entry name" value="2Fe2S_fd_BS"/>
</dbReference>
<evidence type="ECO:0000256" key="1">
    <source>
        <dbReference type="ARBA" id="ARBA00001974"/>
    </source>
</evidence>
<dbReference type="InterPro" id="IPR050415">
    <property type="entry name" value="MRET"/>
</dbReference>
<dbReference type="Proteomes" id="UP000574067">
    <property type="component" value="Unassembled WGS sequence"/>
</dbReference>
<feature type="domain" description="FAD-binding FR-type" evidence="4">
    <location>
        <begin position="107"/>
        <end position="212"/>
    </location>
</feature>
<dbReference type="InterPro" id="IPR008333">
    <property type="entry name" value="Cbr1-like_FAD-bd_dom"/>
</dbReference>
<dbReference type="PROSITE" id="PS00197">
    <property type="entry name" value="2FE2S_FER_1"/>
    <property type="match status" value="1"/>
</dbReference>
<dbReference type="RefSeq" id="WP_169160885.1">
    <property type="nucleotide sequence ID" value="NZ_JABBFW010000008.1"/>
</dbReference>
<dbReference type="Gene3D" id="3.10.20.30">
    <property type="match status" value="1"/>
</dbReference>
<keyword evidence="6" id="KW-1185">Reference proteome</keyword>
<dbReference type="CDD" id="cd00207">
    <property type="entry name" value="fer2"/>
    <property type="match status" value="1"/>
</dbReference>
<dbReference type="InterPro" id="IPR017938">
    <property type="entry name" value="Riboflavin_synthase-like_b-brl"/>
</dbReference>
<dbReference type="GO" id="GO:0051537">
    <property type="term" value="F:2 iron, 2 sulfur cluster binding"/>
    <property type="evidence" value="ECO:0007669"/>
    <property type="project" value="UniProtKB-KW"/>
</dbReference>
<dbReference type="SUPFAM" id="SSF63380">
    <property type="entry name" value="Riboflavin synthase domain-like"/>
    <property type="match status" value="1"/>
</dbReference>
<dbReference type="InterPro" id="IPR001041">
    <property type="entry name" value="2Fe-2S_ferredoxin-type"/>
</dbReference>
<keyword evidence="2" id="KW-0411">Iron-sulfur</keyword>
<dbReference type="Pfam" id="PF00111">
    <property type="entry name" value="Fer2"/>
    <property type="match status" value="1"/>
</dbReference>
<dbReference type="PRINTS" id="PR00410">
    <property type="entry name" value="PHEHYDRXLASE"/>
</dbReference>
<organism evidence="5 6">
    <name type="scientific">Azohydromonas caseinilytica</name>
    <dbReference type="NCBI Taxonomy" id="2728836"/>
    <lineage>
        <taxon>Bacteria</taxon>
        <taxon>Pseudomonadati</taxon>
        <taxon>Pseudomonadota</taxon>
        <taxon>Betaproteobacteria</taxon>
        <taxon>Burkholderiales</taxon>
        <taxon>Sphaerotilaceae</taxon>
        <taxon>Azohydromonas</taxon>
    </lineage>
</organism>
<dbReference type="EMBL" id="JABBFW010000008">
    <property type="protein sequence ID" value="NML15980.1"/>
    <property type="molecule type" value="Genomic_DNA"/>
</dbReference>
<evidence type="ECO:0000259" key="4">
    <source>
        <dbReference type="PROSITE" id="PS51384"/>
    </source>
</evidence>
<dbReference type="SUPFAM" id="SSF52343">
    <property type="entry name" value="Ferredoxin reductase-like, C-terminal NADP-linked domain"/>
    <property type="match status" value="1"/>
</dbReference>
<dbReference type="PROSITE" id="PS51085">
    <property type="entry name" value="2FE2S_FER_2"/>
    <property type="match status" value="1"/>
</dbReference>
<dbReference type="AlphaFoldDB" id="A0A848FCT9"/>
<dbReference type="Pfam" id="PF00970">
    <property type="entry name" value="FAD_binding_6"/>
    <property type="match status" value="1"/>
</dbReference>
<dbReference type="PANTHER" id="PTHR47354">
    <property type="entry name" value="NADH OXIDOREDUCTASE HCR"/>
    <property type="match status" value="1"/>
</dbReference>
<dbReference type="InterPro" id="IPR001433">
    <property type="entry name" value="OxRdtase_FAD/NAD-bd"/>
</dbReference>
<dbReference type="InterPro" id="IPR036010">
    <property type="entry name" value="2Fe-2S_ferredoxin-like_sf"/>
</dbReference>
<keyword evidence="2" id="KW-0479">Metal-binding</keyword>
<evidence type="ECO:0000259" key="3">
    <source>
        <dbReference type="PROSITE" id="PS51085"/>
    </source>
</evidence>
<name>A0A848FCT9_9BURK</name>
<dbReference type="PANTHER" id="PTHR47354:SF5">
    <property type="entry name" value="PROTEIN RFBI"/>
    <property type="match status" value="1"/>
</dbReference>
<gene>
    <name evidence="5" type="ORF">HHL10_13450</name>
</gene>
<reference evidence="5 6" key="1">
    <citation type="submission" date="2020-04" db="EMBL/GenBank/DDBJ databases">
        <title>Azohydromonas sp. isolated from soil.</title>
        <authorList>
            <person name="Dahal R.H."/>
        </authorList>
    </citation>
    <scope>NUCLEOTIDE SEQUENCE [LARGE SCALE GENOMIC DNA]</scope>
    <source>
        <strain evidence="5 6">G-1-1-14</strain>
    </source>
</reference>
<dbReference type="InterPro" id="IPR039261">
    <property type="entry name" value="FNR_nucleotide-bd"/>
</dbReference>
<keyword evidence="2" id="KW-0408">Iron</keyword>
<evidence type="ECO:0000256" key="2">
    <source>
        <dbReference type="ARBA" id="ARBA00022714"/>
    </source>
</evidence>
<accession>A0A848FCT9</accession>
<evidence type="ECO:0000313" key="6">
    <source>
        <dbReference type="Proteomes" id="UP000574067"/>
    </source>
</evidence>
<protein>
    <submittedName>
        <fullName evidence="5">2Fe-2S iron-sulfur cluster binding domain-containing protein</fullName>
    </submittedName>
</protein>
<dbReference type="Gene3D" id="3.40.50.80">
    <property type="entry name" value="Nucleotide-binding domain of ferredoxin-NADP reductase (FNR) module"/>
    <property type="match status" value="1"/>
</dbReference>
<dbReference type="InterPro" id="IPR017927">
    <property type="entry name" value="FAD-bd_FR_type"/>
</dbReference>
<evidence type="ECO:0000313" key="5">
    <source>
        <dbReference type="EMBL" id="NML15980.1"/>
    </source>
</evidence>
<feature type="domain" description="2Fe-2S ferredoxin-type" evidence="3">
    <location>
        <begin position="8"/>
        <end position="99"/>
    </location>
</feature>
<dbReference type="Pfam" id="PF00175">
    <property type="entry name" value="NAD_binding_1"/>
    <property type="match status" value="1"/>
</dbReference>
<proteinExistence type="predicted"/>